<reference evidence="12 13" key="1">
    <citation type="submission" date="2022-11" db="EMBL/GenBank/DDBJ databases">
        <title>Genome sequencing of Acetobacter type strain.</title>
        <authorList>
            <person name="Heo J."/>
            <person name="Lee D."/>
            <person name="Han B.-H."/>
            <person name="Hong S.-B."/>
            <person name="Kwon S.-W."/>
        </authorList>
    </citation>
    <scope>NUCLEOTIDE SEQUENCE [LARGE SCALE GENOMIC DNA]</scope>
    <source>
        <strain evidence="12 13">KACC 21251</strain>
    </source>
</reference>
<dbReference type="InterPro" id="IPR004215">
    <property type="entry name" value="GSHS_N"/>
</dbReference>
<dbReference type="Pfam" id="PF02951">
    <property type="entry name" value="GSH-S_N"/>
    <property type="match status" value="1"/>
</dbReference>
<dbReference type="SUPFAM" id="SSF52440">
    <property type="entry name" value="PreATP-grasp domain"/>
    <property type="match status" value="1"/>
</dbReference>
<evidence type="ECO:0000256" key="8">
    <source>
        <dbReference type="ARBA" id="ARBA00022842"/>
    </source>
</evidence>
<evidence type="ECO:0000313" key="12">
    <source>
        <dbReference type="EMBL" id="MCX2560820.1"/>
    </source>
</evidence>
<gene>
    <name evidence="10 12" type="primary">gshB</name>
    <name evidence="12" type="ORF">OQ252_05305</name>
</gene>
<evidence type="ECO:0000256" key="1">
    <source>
        <dbReference type="ARBA" id="ARBA00001936"/>
    </source>
</evidence>
<evidence type="ECO:0000259" key="11">
    <source>
        <dbReference type="PROSITE" id="PS50975"/>
    </source>
</evidence>
<sequence length="333" mass="36554">MSSPLNVAVQMDPLEHINIDGDSTFAMMLEAQARGHALFVYEVASMALGEGVAEPGGVARTQVSAALRPVTVQRVRGQHATFGPVARRSLGEMDVVLMRQDPPFDMAYITATHLLDHVHGTGPGKALVVNDPRWVRDSPEKLLVTHFPDLMPPTLVTWDVEEIRAFRRKWRDIIVKPLFGNGGSGIFRIREDDQNLNALLEMHFARSREPLMIQRYEPAVKAGDKRIILVDGEPVGAINRVPSGEDHRSNMHVGGVAHRVGLTERDKEICAAIGPFLKNHGLIFVGIDVIGDYLTEINVTSPTGLQELERFDGINGAGLIWDCIEAKLSAKAG</sequence>
<dbReference type="HAMAP" id="MF_00162">
    <property type="entry name" value="GSH_S"/>
    <property type="match status" value="1"/>
</dbReference>
<feature type="domain" description="ATP-grasp" evidence="11">
    <location>
        <begin position="141"/>
        <end position="325"/>
    </location>
</feature>
<dbReference type="InterPro" id="IPR004218">
    <property type="entry name" value="GSHS_ATP-bd"/>
</dbReference>
<dbReference type="InterPro" id="IPR006284">
    <property type="entry name" value="Glut_synth_pro"/>
</dbReference>
<dbReference type="PANTHER" id="PTHR21621:SF4">
    <property type="entry name" value="GLUTATHIONE SYNTHETASE"/>
    <property type="match status" value="1"/>
</dbReference>
<comment type="similarity">
    <text evidence="10">Belongs to the prokaryotic GSH synthase family.</text>
</comment>
<proteinExistence type="inferred from homology"/>
<evidence type="ECO:0000256" key="7">
    <source>
        <dbReference type="ARBA" id="ARBA00022840"/>
    </source>
</evidence>
<dbReference type="Proteomes" id="UP001526446">
    <property type="component" value="Unassembled WGS sequence"/>
</dbReference>
<dbReference type="Gene3D" id="3.30.1490.20">
    <property type="entry name" value="ATP-grasp fold, A domain"/>
    <property type="match status" value="1"/>
</dbReference>
<comment type="caution">
    <text evidence="12">The sequence shown here is derived from an EMBL/GenBank/DDBJ whole genome shotgun (WGS) entry which is preliminary data.</text>
</comment>
<dbReference type="SUPFAM" id="SSF56059">
    <property type="entry name" value="Glutathione synthetase ATP-binding domain-like"/>
    <property type="match status" value="1"/>
</dbReference>
<keyword evidence="13" id="KW-1185">Reference proteome</keyword>
<accession>A0ABT3Q6A6</accession>
<keyword evidence="9" id="KW-0464">Manganese</keyword>
<name>A0ABT3Q6A6_9PROT</name>
<evidence type="ECO:0000313" key="13">
    <source>
        <dbReference type="Proteomes" id="UP001526446"/>
    </source>
</evidence>
<evidence type="ECO:0000256" key="3">
    <source>
        <dbReference type="ARBA" id="ARBA00022598"/>
    </source>
</evidence>
<dbReference type="EMBL" id="JAPIUX010000003">
    <property type="protein sequence ID" value="MCX2560820.1"/>
    <property type="molecule type" value="Genomic_DNA"/>
</dbReference>
<dbReference type="RefSeq" id="WP_166120656.1">
    <property type="nucleotide sequence ID" value="NZ_JAPIUX010000003.1"/>
</dbReference>
<keyword evidence="7 10" id="KW-0067">ATP-binding</keyword>
<keyword evidence="8" id="KW-0460">Magnesium</keyword>
<keyword evidence="5" id="KW-0479">Metal-binding</keyword>
<evidence type="ECO:0000256" key="6">
    <source>
        <dbReference type="ARBA" id="ARBA00022741"/>
    </source>
</evidence>
<dbReference type="EC" id="6.3.2.3" evidence="10"/>
<dbReference type="NCBIfam" id="NF003573">
    <property type="entry name" value="PRK05246.1"/>
    <property type="match status" value="1"/>
</dbReference>
<keyword evidence="4 10" id="KW-0317">Glutathione biosynthesis</keyword>
<dbReference type="InterPro" id="IPR016185">
    <property type="entry name" value="PreATP-grasp_dom_sf"/>
</dbReference>
<dbReference type="PROSITE" id="PS50975">
    <property type="entry name" value="ATP_GRASP"/>
    <property type="match status" value="1"/>
</dbReference>
<organism evidence="12 13">
    <name type="scientific">Acetobacter farinalis</name>
    <dbReference type="NCBI Taxonomy" id="1260984"/>
    <lineage>
        <taxon>Bacteria</taxon>
        <taxon>Pseudomonadati</taxon>
        <taxon>Pseudomonadota</taxon>
        <taxon>Alphaproteobacteria</taxon>
        <taxon>Acetobacterales</taxon>
        <taxon>Acetobacteraceae</taxon>
        <taxon>Acetobacter</taxon>
    </lineage>
</organism>
<evidence type="ECO:0000256" key="5">
    <source>
        <dbReference type="ARBA" id="ARBA00022723"/>
    </source>
</evidence>
<dbReference type="GO" id="GO:0004363">
    <property type="term" value="F:glutathione synthase activity"/>
    <property type="evidence" value="ECO:0007669"/>
    <property type="project" value="UniProtKB-EC"/>
</dbReference>
<keyword evidence="3 10" id="KW-0436">Ligase</keyword>
<dbReference type="InterPro" id="IPR011761">
    <property type="entry name" value="ATP-grasp"/>
</dbReference>
<evidence type="ECO:0000256" key="4">
    <source>
        <dbReference type="ARBA" id="ARBA00022684"/>
    </source>
</evidence>
<comment type="cofactor">
    <cofactor evidence="2">
        <name>Mg(2+)</name>
        <dbReference type="ChEBI" id="CHEBI:18420"/>
    </cofactor>
</comment>
<comment type="pathway">
    <text evidence="10">Sulfur metabolism; glutathione biosynthesis; glutathione from L-cysteine and L-glutamate: step 2/2.</text>
</comment>
<evidence type="ECO:0000256" key="2">
    <source>
        <dbReference type="ARBA" id="ARBA00001946"/>
    </source>
</evidence>
<comment type="cofactor">
    <cofactor evidence="1">
        <name>Mn(2+)</name>
        <dbReference type="ChEBI" id="CHEBI:29035"/>
    </cofactor>
</comment>
<comment type="catalytic activity">
    <reaction evidence="10">
        <text>gamma-L-glutamyl-L-cysteine + glycine + ATP = glutathione + ADP + phosphate + H(+)</text>
        <dbReference type="Rhea" id="RHEA:13557"/>
        <dbReference type="ChEBI" id="CHEBI:15378"/>
        <dbReference type="ChEBI" id="CHEBI:30616"/>
        <dbReference type="ChEBI" id="CHEBI:43474"/>
        <dbReference type="ChEBI" id="CHEBI:57305"/>
        <dbReference type="ChEBI" id="CHEBI:57925"/>
        <dbReference type="ChEBI" id="CHEBI:58173"/>
        <dbReference type="ChEBI" id="CHEBI:456216"/>
        <dbReference type="EC" id="6.3.2.3"/>
    </reaction>
</comment>
<dbReference type="Gene3D" id="3.40.50.20">
    <property type="match status" value="1"/>
</dbReference>
<evidence type="ECO:0000256" key="10">
    <source>
        <dbReference type="HAMAP-Rule" id="MF_00162"/>
    </source>
</evidence>
<dbReference type="NCBIfam" id="TIGR01380">
    <property type="entry name" value="glut_syn"/>
    <property type="match status" value="1"/>
</dbReference>
<dbReference type="InterPro" id="IPR013815">
    <property type="entry name" value="ATP_grasp_subdomain_1"/>
</dbReference>
<dbReference type="Pfam" id="PF02955">
    <property type="entry name" value="GSH-S_ATP"/>
    <property type="match status" value="1"/>
</dbReference>
<dbReference type="Gene3D" id="3.30.470.20">
    <property type="entry name" value="ATP-grasp fold, B domain"/>
    <property type="match status" value="1"/>
</dbReference>
<keyword evidence="6 10" id="KW-0547">Nucleotide-binding</keyword>
<evidence type="ECO:0000256" key="9">
    <source>
        <dbReference type="ARBA" id="ARBA00023211"/>
    </source>
</evidence>
<protein>
    <recommendedName>
        <fullName evidence="10">Glutathione synthetase</fullName>
        <ecNumber evidence="10">6.3.2.3</ecNumber>
    </recommendedName>
    <alternativeName>
        <fullName evidence="10">GSH synthetase</fullName>
        <shortName evidence="10">GSH-S</shortName>
        <shortName evidence="10">GSHase</shortName>
    </alternativeName>
    <alternativeName>
        <fullName evidence="10">Glutathione synthase</fullName>
    </alternativeName>
</protein>
<dbReference type="PANTHER" id="PTHR21621">
    <property type="entry name" value="RIBOSOMAL PROTEIN S6 MODIFICATION PROTEIN"/>
    <property type="match status" value="1"/>
</dbReference>